<evidence type="ECO:0000256" key="5">
    <source>
        <dbReference type="ARBA" id="ARBA00022723"/>
    </source>
</evidence>
<evidence type="ECO:0000256" key="8">
    <source>
        <dbReference type="ARBA" id="ARBA00023004"/>
    </source>
</evidence>
<dbReference type="RefSeq" id="WP_232077199.1">
    <property type="nucleotide sequence ID" value="NZ_AP022561.1"/>
</dbReference>
<evidence type="ECO:0000256" key="14">
    <source>
        <dbReference type="ARBA" id="ARBA00070775"/>
    </source>
</evidence>
<dbReference type="InterPro" id="IPR002397">
    <property type="entry name" value="Cyt_P450_B"/>
</dbReference>
<dbReference type="Pfam" id="PF00067">
    <property type="entry name" value="p450"/>
    <property type="match status" value="1"/>
</dbReference>
<keyword evidence="11" id="KW-1207">Sterol metabolism</keyword>
<dbReference type="EMBL" id="AP022561">
    <property type="protein sequence ID" value="BBX09284.1"/>
    <property type="molecule type" value="Genomic_DNA"/>
</dbReference>
<accession>A0AAD1HQ65</accession>
<keyword evidence="5 18" id="KW-0479">Metal-binding</keyword>
<proteinExistence type="inferred from homology"/>
<keyword evidence="8 18" id="KW-0408">Iron</keyword>
<keyword evidence="20" id="KW-1185">Reference proteome</keyword>
<keyword evidence="3" id="KW-0153">Cholesterol metabolism</keyword>
<dbReference type="GO" id="GO:0016042">
    <property type="term" value="P:lipid catabolic process"/>
    <property type="evidence" value="ECO:0007669"/>
    <property type="project" value="UniProtKB-KW"/>
</dbReference>
<evidence type="ECO:0000256" key="13">
    <source>
        <dbReference type="ARBA" id="ARBA00049645"/>
    </source>
</evidence>
<dbReference type="Gene3D" id="1.10.630.10">
    <property type="entry name" value="Cytochrome P450"/>
    <property type="match status" value="1"/>
</dbReference>
<dbReference type="CDD" id="cd11035">
    <property type="entry name" value="P450cam-like"/>
    <property type="match status" value="1"/>
</dbReference>
<dbReference type="KEGG" id="maic:MAIC_40870"/>
<evidence type="ECO:0000256" key="3">
    <source>
        <dbReference type="ARBA" id="ARBA00022548"/>
    </source>
</evidence>
<evidence type="ECO:0000256" key="15">
    <source>
        <dbReference type="ARBA" id="ARBA00079588"/>
    </source>
</evidence>
<dbReference type="PRINTS" id="PR00359">
    <property type="entry name" value="BP450"/>
</dbReference>
<evidence type="ECO:0000256" key="17">
    <source>
        <dbReference type="ARBA" id="ARBA00083909"/>
    </source>
</evidence>
<evidence type="ECO:0000256" key="12">
    <source>
        <dbReference type="ARBA" id="ARBA00023221"/>
    </source>
</evidence>
<evidence type="ECO:0000256" key="16">
    <source>
        <dbReference type="ARBA" id="ARBA00082981"/>
    </source>
</evidence>
<keyword evidence="4 18" id="KW-0349">Heme</keyword>
<dbReference type="SUPFAM" id="SSF48264">
    <property type="entry name" value="Cytochrome P450"/>
    <property type="match status" value="1"/>
</dbReference>
<dbReference type="InterPro" id="IPR017972">
    <property type="entry name" value="Cyt_P450_CS"/>
</dbReference>
<evidence type="ECO:0000313" key="19">
    <source>
        <dbReference type="EMBL" id="BBX09284.1"/>
    </source>
</evidence>
<evidence type="ECO:0000313" key="20">
    <source>
        <dbReference type="Proteomes" id="UP000467327"/>
    </source>
</evidence>
<evidence type="ECO:0000256" key="11">
    <source>
        <dbReference type="ARBA" id="ARBA00023166"/>
    </source>
</evidence>
<dbReference type="Proteomes" id="UP000467327">
    <property type="component" value="Chromosome"/>
</dbReference>
<evidence type="ECO:0000256" key="6">
    <source>
        <dbReference type="ARBA" id="ARBA00022963"/>
    </source>
</evidence>
<evidence type="ECO:0000256" key="9">
    <source>
        <dbReference type="ARBA" id="ARBA00023033"/>
    </source>
</evidence>
<sequence length="417" mass="46040">MSAQTIDLPDRLVTDFDIYDPSLAGEVDRLNEKVRELAAAGPVVYSTAYGGHWIVTGYKEAHAVLRDAETFSSYPNNLVGAGDGKFIPIELDPPEHTSYRKILQPLFSPRRMKEMEAEIRLVVDRLIDKFADRGSAEFVSEFAHELPTSVFLSLMGWPLEDAPLFTEATDIAILGKPGATEEENLTARLQAAGQMFGYFAQVLADRRSRPDATDITSVIIDTPLDTPEGPRQLTDDELCRMFFLLLIAGLHTVQGTLAWSVIHLAGRPALRQQLIEDPGLLPGAVEEMLRYEAAVSMGRRATVDTELGGLPIKQDDQLIVILAGVNRDRGEFVDPDEVQLDRTPNRHLAFGSGPHRCIGSHLARIEVAAALEAIHRRIPDYRIDASKPVLSHASQVRGVTQLPIVFTPENRRARPTG</sequence>
<dbReference type="AlphaFoldDB" id="A0AAD1HQ65"/>
<gene>
    <name evidence="19" type="ORF">MAIC_40870</name>
</gene>
<comment type="cofactor">
    <cofactor evidence="1">
        <name>heme</name>
        <dbReference type="ChEBI" id="CHEBI:30413"/>
    </cofactor>
</comment>
<keyword evidence="6" id="KW-0442">Lipid degradation</keyword>
<dbReference type="PROSITE" id="PS00086">
    <property type="entry name" value="CYTOCHROME_P450"/>
    <property type="match status" value="1"/>
</dbReference>
<evidence type="ECO:0000256" key="4">
    <source>
        <dbReference type="ARBA" id="ARBA00022617"/>
    </source>
</evidence>
<evidence type="ECO:0000256" key="1">
    <source>
        <dbReference type="ARBA" id="ARBA00001971"/>
    </source>
</evidence>
<organism evidence="19 20">
    <name type="scientific">Mycolicibacterium aichiense</name>
    <dbReference type="NCBI Taxonomy" id="1799"/>
    <lineage>
        <taxon>Bacteria</taxon>
        <taxon>Bacillati</taxon>
        <taxon>Actinomycetota</taxon>
        <taxon>Actinomycetes</taxon>
        <taxon>Mycobacteriales</taxon>
        <taxon>Mycobacteriaceae</taxon>
        <taxon>Mycolicibacterium</taxon>
    </lineage>
</organism>
<evidence type="ECO:0000256" key="2">
    <source>
        <dbReference type="ARBA" id="ARBA00010617"/>
    </source>
</evidence>
<keyword evidence="7 18" id="KW-0560">Oxidoreductase</keyword>
<dbReference type="GO" id="GO:0005506">
    <property type="term" value="F:iron ion binding"/>
    <property type="evidence" value="ECO:0007669"/>
    <property type="project" value="InterPro"/>
</dbReference>
<keyword evidence="10" id="KW-0443">Lipid metabolism</keyword>
<name>A0AAD1HQ65_9MYCO</name>
<dbReference type="FunFam" id="1.10.630.10:FF:000018">
    <property type="entry name" value="Cytochrome P450 monooxygenase"/>
    <property type="match status" value="1"/>
</dbReference>
<dbReference type="InterPro" id="IPR001128">
    <property type="entry name" value="Cyt_P450"/>
</dbReference>
<dbReference type="PANTHER" id="PTHR46696:SF6">
    <property type="entry name" value="P450, PUTATIVE (EUROFUNG)-RELATED"/>
    <property type="match status" value="1"/>
</dbReference>
<evidence type="ECO:0000256" key="10">
    <source>
        <dbReference type="ARBA" id="ARBA00023098"/>
    </source>
</evidence>
<keyword evidence="9 18" id="KW-0503">Monooxygenase</keyword>
<comment type="pathway">
    <text evidence="13">Steroid metabolism; cholesterol degradation.</text>
</comment>
<reference evidence="19 20" key="1">
    <citation type="journal article" date="2019" name="Emerg. Microbes Infect.">
        <title>Comprehensive subspecies identification of 175 nontuberculous mycobacteria species based on 7547 genomic profiles.</title>
        <authorList>
            <person name="Matsumoto Y."/>
            <person name="Kinjo T."/>
            <person name="Motooka D."/>
            <person name="Nabeya D."/>
            <person name="Jung N."/>
            <person name="Uechi K."/>
            <person name="Horii T."/>
            <person name="Iida T."/>
            <person name="Fujita J."/>
            <person name="Nakamura S."/>
        </authorList>
    </citation>
    <scope>NUCLEOTIDE SEQUENCE [LARGE SCALE GENOMIC DNA]</scope>
    <source>
        <strain evidence="19 20">JCM 6376</strain>
    </source>
</reference>
<keyword evidence="12" id="KW-0753">Steroid metabolism</keyword>
<dbReference type="PANTHER" id="PTHR46696">
    <property type="entry name" value="P450, PUTATIVE (EUROFUNG)-RELATED"/>
    <property type="match status" value="1"/>
</dbReference>
<dbReference type="GO" id="GO:0020037">
    <property type="term" value="F:heme binding"/>
    <property type="evidence" value="ECO:0007669"/>
    <property type="project" value="InterPro"/>
</dbReference>
<evidence type="ECO:0000256" key="7">
    <source>
        <dbReference type="ARBA" id="ARBA00023002"/>
    </source>
</evidence>
<dbReference type="InterPro" id="IPR036396">
    <property type="entry name" value="Cyt_P450_sf"/>
</dbReference>
<comment type="similarity">
    <text evidence="2 18">Belongs to the cytochrome P450 family.</text>
</comment>
<evidence type="ECO:0000256" key="18">
    <source>
        <dbReference type="RuleBase" id="RU000461"/>
    </source>
</evidence>
<dbReference type="GO" id="GO:0004497">
    <property type="term" value="F:monooxygenase activity"/>
    <property type="evidence" value="ECO:0007669"/>
    <property type="project" value="UniProtKB-KW"/>
</dbReference>
<dbReference type="PRINTS" id="PR00385">
    <property type="entry name" value="P450"/>
</dbReference>
<protein>
    <recommendedName>
        <fullName evidence="14">Steroid C26-monooxygenase</fullName>
    </recommendedName>
    <alternativeName>
        <fullName evidence="15">Cholest-4-en-3-one C26-monooxygenase</fullName>
    </alternativeName>
    <alternativeName>
        <fullName evidence="17">Cholesterol C26-monooxygenase</fullName>
    </alternativeName>
    <alternativeName>
        <fullName evidence="16">Steroid C27-monooxygenase</fullName>
    </alternativeName>
</protein>
<dbReference type="GO" id="GO:0016705">
    <property type="term" value="F:oxidoreductase activity, acting on paired donors, with incorporation or reduction of molecular oxygen"/>
    <property type="evidence" value="ECO:0007669"/>
    <property type="project" value="InterPro"/>
</dbReference>
<dbReference type="GO" id="GO:0008203">
    <property type="term" value="P:cholesterol metabolic process"/>
    <property type="evidence" value="ECO:0007669"/>
    <property type="project" value="UniProtKB-KW"/>
</dbReference>